<dbReference type="PROSITE" id="PS00080">
    <property type="entry name" value="MULTICOPPER_OXIDASE2"/>
    <property type="match status" value="1"/>
</dbReference>
<dbReference type="InterPro" id="IPR033138">
    <property type="entry name" value="Cu_oxidase_CS"/>
</dbReference>
<dbReference type="Gene3D" id="2.60.40.420">
    <property type="entry name" value="Cupredoxins - blue copper proteins"/>
    <property type="match status" value="2"/>
</dbReference>
<evidence type="ECO:0000256" key="4">
    <source>
        <dbReference type="SAM" id="MobiDB-lite"/>
    </source>
</evidence>
<name>W7YLF6_9BACL</name>
<dbReference type="InterPro" id="IPR002355">
    <property type="entry name" value="Cu_oxidase_Cu_BS"/>
</dbReference>
<keyword evidence="2" id="KW-0560">Oxidoreductase</keyword>
<dbReference type="AlphaFoldDB" id="W7YLF6"/>
<reference evidence="8 9" key="1">
    <citation type="journal article" date="2014" name="Genome Announc.">
        <title>Draft Genome Sequence of Paenibacillus pini JCM 16418T, Isolated from the Rhizosphere of Pine Tree.</title>
        <authorList>
            <person name="Yuki M."/>
            <person name="Oshima K."/>
            <person name="Suda W."/>
            <person name="Oshida Y."/>
            <person name="Kitamura K."/>
            <person name="Iida Y."/>
            <person name="Hattori M."/>
            <person name="Ohkuma M."/>
        </authorList>
    </citation>
    <scope>NUCLEOTIDE SEQUENCE [LARGE SCALE GENOMIC DNA]</scope>
    <source>
        <strain evidence="8 9">JCM 16418</strain>
    </source>
</reference>
<dbReference type="Pfam" id="PF00394">
    <property type="entry name" value="Cu-oxidase"/>
    <property type="match status" value="1"/>
</dbReference>
<dbReference type="GO" id="GO:0005507">
    <property type="term" value="F:copper ion binding"/>
    <property type="evidence" value="ECO:0007669"/>
    <property type="project" value="InterPro"/>
</dbReference>
<dbReference type="STRING" id="1236976.JCM16418_3542"/>
<evidence type="ECO:0000259" key="7">
    <source>
        <dbReference type="Pfam" id="PF07732"/>
    </source>
</evidence>
<keyword evidence="1" id="KW-0479">Metal-binding</keyword>
<evidence type="ECO:0000256" key="1">
    <source>
        <dbReference type="ARBA" id="ARBA00022723"/>
    </source>
</evidence>
<dbReference type="EMBL" id="BAVZ01000011">
    <property type="protein sequence ID" value="GAF09402.1"/>
    <property type="molecule type" value="Genomic_DNA"/>
</dbReference>
<dbReference type="Proteomes" id="UP000019364">
    <property type="component" value="Unassembled WGS sequence"/>
</dbReference>
<evidence type="ECO:0000256" key="3">
    <source>
        <dbReference type="ARBA" id="ARBA00023008"/>
    </source>
</evidence>
<evidence type="ECO:0000313" key="9">
    <source>
        <dbReference type="Proteomes" id="UP000019364"/>
    </source>
</evidence>
<dbReference type="GO" id="GO:0016491">
    <property type="term" value="F:oxidoreductase activity"/>
    <property type="evidence" value="ECO:0007669"/>
    <property type="project" value="UniProtKB-KW"/>
</dbReference>
<dbReference type="PANTHER" id="PTHR11709:SF394">
    <property type="entry name" value="FI03373P-RELATED"/>
    <property type="match status" value="1"/>
</dbReference>
<comment type="caution">
    <text evidence="8">The sequence shown here is derived from an EMBL/GenBank/DDBJ whole genome shotgun (WGS) entry which is preliminary data.</text>
</comment>
<dbReference type="eggNOG" id="COG2132">
    <property type="taxonomic scope" value="Bacteria"/>
</dbReference>
<organism evidence="8 9">
    <name type="scientific">Paenibacillus pini JCM 16418</name>
    <dbReference type="NCBI Taxonomy" id="1236976"/>
    <lineage>
        <taxon>Bacteria</taxon>
        <taxon>Bacillati</taxon>
        <taxon>Bacillota</taxon>
        <taxon>Bacilli</taxon>
        <taxon>Bacillales</taxon>
        <taxon>Paenibacillaceae</taxon>
        <taxon>Paenibacillus</taxon>
    </lineage>
</organism>
<evidence type="ECO:0000259" key="5">
    <source>
        <dbReference type="Pfam" id="PF00394"/>
    </source>
</evidence>
<dbReference type="Pfam" id="PF07732">
    <property type="entry name" value="Cu-oxidase_3"/>
    <property type="match status" value="1"/>
</dbReference>
<evidence type="ECO:0000256" key="2">
    <source>
        <dbReference type="ARBA" id="ARBA00023002"/>
    </source>
</evidence>
<dbReference type="InterPro" id="IPR001117">
    <property type="entry name" value="Cu-oxidase_2nd"/>
</dbReference>
<accession>W7YLF6</accession>
<dbReference type="SUPFAM" id="SSF49503">
    <property type="entry name" value="Cupredoxins"/>
    <property type="match status" value="3"/>
</dbReference>
<evidence type="ECO:0000259" key="6">
    <source>
        <dbReference type="Pfam" id="PF07731"/>
    </source>
</evidence>
<sequence>MTKMKKGFIPSNKGMVLIASVVFLGLIVWGCLLYNDITNINTKNPPTGMKSNTKSVTSLTTPDSKRNTKTFDIQAQVENISLGNGKKLEAWTFGGTSPGTEIRVKQGDSVVVHLKNELPVALTIHWHGLDVPAAVDGVAGITQDAIKPGETYTYTFNADQVGTYWYHSHQMSAEQTERGLFGAIVIEPNTPMVQYEQDYTIAIHEWKTGVEKSFDDADNHNDQKNDNNDEQDVDWSSPKDKTFGGALMTPTKDQLEELSDGEDYDVFTLNNTSEGLHLDAKPGETVRLRLINTSNNTHVMTLIGAPFQIIGLDGRDIKGGSQLDQAILPIGAAQRYDLVFEMPNVGSVKLVNVNPSKRMNNMLNATIGEGISPKIPVNLKSYPWFDFTKYGHKEVGKFTIDSKFTQSLDMVLAEGSYGEKRWVYTINGKSGSDIPPIKVKIGDTVKIRFRNKGVEIHPMHVHGHTFQVISKNGKAMEGSPIYTDTVNIFPGEEYEIALEANNSGLWMVHCHDLVHAEMGMHTMMNYEGVTTPFSTGEHSGNHPE</sequence>
<feature type="domain" description="Plastocyanin-like" evidence="6">
    <location>
        <begin position="418"/>
        <end position="524"/>
    </location>
</feature>
<dbReference type="InterPro" id="IPR045087">
    <property type="entry name" value="Cu-oxidase_fam"/>
</dbReference>
<feature type="region of interest" description="Disordered" evidence="4">
    <location>
        <begin position="213"/>
        <end position="247"/>
    </location>
</feature>
<feature type="domain" description="Plastocyanin-like" evidence="5">
    <location>
        <begin position="272"/>
        <end position="346"/>
    </location>
</feature>
<feature type="domain" description="Plastocyanin-like" evidence="7">
    <location>
        <begin position="76"/>
        <end position="189"/>
    </location>
</feature>
<dbReference type="Pfam" id="PF07731">
    <property type="entry name" value="Cu-oxidase_2"/>
    <property type="match status" value="1"/>
</dbReference>
<dbReference type="CDD" id="cd04202">
    <property type="entry name" value="CuRO_D2_2dMcoN_like"/>
    <property type="match status" value="1"/>
</dbReference>
<gene>
    <name evidence="8" type="ORF">JCM16418_3542</name>
</gene>
<keyword evidence="3" id="KW-0186">Copper</keyword>
<dbReference type="PROSITE" id="PS00079">
    <property type="entry name" value="MULTICOPPER_OXIDASE1"/>
    <property type="match status" value="1"/>
</dbReference>
<feature type="compositionally biased region" description="Basic and acidic residues" evidence="4">
    <location>
        <begin position="213"/>
        <end position="227"/>
    </location>
</feature>
<keyword evidence="9" id="KW-1185">Reference proteome</keyword>
<dbReference type="PANTHER" id="PTHR11709">
    <property type="entry name" value="MULTI-COPPER OXIDASE"/>
    <property type="match status" value="1"/>
</dbReference>
<protein>
    <submittedName>
        <fullName evidence="8">Multicopper oxidase</fullName>
    </submittedName>
</protein>
<dbReference type="InterPro" id="IPR008972">
    <property type="entry name" value="Cupredoxin"/>
</dbReference>
<dbReference type="CDD" id="cd13861">
    <property type="entry name" value="CuRO_1_CumA_like"/>
    <property type="match status" value="1"/>
</dbReference>
<dbReference type="InterPro" id="IPR011706">
    <property type="entry name" value="Cu-oxidase_C"/>
</dbReference>
<evidence type="ECO:0000313" key="8">
    <source>
        <dbReference type="EMBL" id="GAF09402.1"/>
    </source>
</evidence>
<dbReference type="InterPro" id="IPR011707">
    <property type="entry name" value="Cu-oxidase-like_N"/>
</dbReference>
<proteinExistence type="predicted"/>